<name>A0A5J4Z1N0_PORPP</name>
<sequence length="260" mass="28017">MDVDNAEETSKIQAWVARARHAGHGEAWRALVYCGSGFVTGACAAVAYTVAGRTHTHNWVGWLLGRAACGAYFTGFGVLNGLGLWGIQAATRVLGGVEPILESLLDILISPLRRAIRTASPGKDNTMSLDEMRQVIADQEKKVKASEGEVSRQDSRLFKLTKWISHKVVELFVGQVEAALVSSALDRVAPGDSSTSRVALSETLIVSIRTIALNAMLGPMERFIFLSKLALGAEAVLVFVLPFILQARGASTREVLRSVQ</sequence>
<evidence type="ECO:0000313" key="2">
    <source>
        <dbReference type="EMBL" id="KAA8497062.1"/>
    </source>
</evidence>
<accession>A0A5J4Z1N0</accession>
<feature type="transmembrane region" description="Helical" evidence="1">
    <location>
        <begin position="30"/>
        <end position="51"/>
    </location>
</feature>
<reference evidence="3" key="1">
    <citation type="journal article" date="2019" name="Nat. Commun.">
        <title>Expansion of phycobilisome linker gene families in mesophilic red algae.</title>
        <authorList>
            <person name="Lee J."/>
            <person name="Kim D."/>
            <person name="Bhattacharya D."/>
            <person name="Yoon H.S."/>
        </authorList>
    </citation>
    <scope>NUCLEOTIDE SEQUENCE [LARGE SCALE GENOMIC DNA]</scope>
    <source>
        <strain evidence="3">CCMP 1328</strain>
    </source>
</reference>
<evidence type="ECO:0000256" key="1">
    <source>
        <dbReference type="SAM" id="Phobius"/>
    </source>
</evidence>
<evidence type="ECO:0000313" key="3">
    <source>
        <dbReference type="Proteomes" id="UP000324585"/>
    </source>
</evidence>
<keyword evidence="1" id="KW-0472">Membrane</keyword>
<proteinExistence type="predicted"/>
<dbReference type="Proteomes" id="UP000324585">
    <property type="component" value="Unassembled WGS sequence"/>
</dbReference>
<protein>
    <submittedName>
        <fullName evidence="2">Uncharacterized protein</fullName>
    </submittedName>
</protein>
<gene>
    <name evidence="2" type="ORF">FVE85_0791</name>
</gene>
<keyword evidence="1" id="KW-0812">Transmembrane</keyword>
<feature type="transmembrane region" description="Helical" evidence="1">
    <location>
        <begin position="223"/>
        <end position="245"/>
    </location>
</feature>
<dbReference type="EMBL" id="VRMN01000002">
    <property type="protein sequence ID" value="KAA8497062.1"/>
    <property type="molecule type" value="Genomic_DNA"/>
</dbReference>
<organism evidence="2 3">
    <name type="scientific">Porphyridium purpureum</name>
    <name type="common">Red alga</name>
    <name type="synonym">Porphyridium cruentum</name>
    <dbReference type="NCBI Taxonomy" id="35688"/>
    <lineage>
        <taxon>Eukaryota</taxon>
        <taxon>Rhodophyta</taxon>
        <taxon>Bangiophyceae</taxon>
        <taxon>Porphyridiales</taxon>
        <taxon>Porphyridiaceae</taxon>
        <taxon>Porphyridium</taxon>
    </lineage>
</organism>
<dbReference type="AlphaFoldDB" id="A0A5J4Z1N0"/>
<keyword evidence="3" id="KW-1185">Reference proteome</keyword>
<comment type="caution">
    <text evidence="2">The sequence shown here is derived from an EMBL/GenBank/DDBJ whole genome shotgun (WGS) entry which is preliminary data.</text>
</comment>
<feature type="transmembrane region" description="Helical" evidence="1">
    <location>
        <begin position="63"/>
        <end position="85"/>
    </location>
</feature>
<keyword evidence="1" id="KW-1133">Transmembrane helix</keyword>